<dbReference type="EMBL" id="ANHY01000017">
    <property type="protein sequence ID" value="EKV28201.1"/>
    <property type="molecule type" value="Genomic_DNA"/>
</dbReference>
<dbReference type="STRING" id="1238182.C882_1202"/>
<dbReference type="PANTHER" id="PTHR34980">
    <property type="entry name" value="INNER MEMBRANE PROTEIN-RELATED-RELATED"/>
    <property type="match status" value="1"/>
</dbReference>
<sequence>MNFVDAISICFKKYVDFSGRARRAEYWYWTLFTVVVSICTSILDAVIFQNNMWSPLNAVFNIAILLPSIAVMVRRLHDTDRSGWWALISLIPIVGWIVLVIWMIGKGTDGPNRFGNDPLAGEQTAPAPVAAA</sequence>
<dbReference type="AlphaFoldDB" id="K9HHW8"/>
<dbReference type="Proteomes" id="UP000009881">
    <property type="component" value="Unassembled WGS sequence"/>
</dbReference>
<accession>K9HHW8</accession>
<evidence type="ECO:0000313" key="3">
    <source>
        <dbReference type="Proteomes" id="UP000009881"/>
    </source>
</evidence>
<keyword evidence="3" id="KW-1185">Reference proteome</keyword>
<keyword evidence="1" id="KW-0812">Transmembrane</keyword>
<feature type="transmembrane region" description="Helical" evidence="1">
    <location>
        <begin position="26"/>
        <end position="48"/>
    </location>
</feature>
<proteinExistence type="predicted"/>
<name>K9HHW8_9PROT</name>
<dbReference type="PANTHER" id="PTHR34980:SF2">
    <property type="entry name" value="INNER MEMBRANE PROTEIN YHAH-RELATED"/>
    <property type="match status" value="1"/>
</dbReference>
<dbReference type="RefSeq" id="WP_009541858.1">
    <property type="nucleotide sequence ID" value="NZ_ANHY01000017.1"/>
</dbReference>
<protein>
    <recommendedName>
        <fullName evidence="4">Integral membrane protein</fullName>
    </recommendedName>
</protein>
<evidence type="ECO:0008006" key="4">
    <source>
        <dbReference type="Google" id="ProtNLM"/>
    </source>
</evidence>
<dbReference type="OrthoDB" id="9812349at2"/>
<keyword evidence="1" id="KW-0472">Membrane</keyword>
<organism evidence="2 3">
    <name type="scientific">Caenispirillum salinarum AK4</name>
    <dbReference type="NCBI Taxonomy" id="1238182"/>
    <lineage>
        <taxon>Bacteria</taxon>
        <taxon>Pseudomonadati</taxon>
        <taxon>Pseudomonadota</taxon>
        <taxon>Alphaproteobacteria</taxon>
        <taxon>Rhodospirillales</taxon>
        <taxon>Novispirillaceae</taxon>
        <taxon>Caenispirillum</taxon>
    </lineage>
</organism>
<feature type="transmembrane region" description="Helical" evidence="1">
    <location>
        <begin position="54"/>
        <end position="73"/>
    </location>
</feature>
<dbReference type="eggNOG" id="COG3152">
    <property type="taxonomic scope" value="Bacteria"/>
</dbReference>
<feature type="transmembrane region" description="Helical" evidence="1">
    <location>
        <begin position="85"/>
        <end position="105"/>
    </location>
</feature>
<comment type="caution">
    <text evidence="2">The sequence shown here is derived from an EMBL/GenBank/DDBJ whole genome shotgun (WGS) entry which is preliminary data.</text>
</comment>
<evidence type="ECO:0000313" key="2">
    <source>
        <dbReference type="EMBL" id="EKV28201.1"/>
    </source>
</evidence>
<reference evidence="2 3" key="1">
    <citation type="journal article" date="2013" name="Genome Announc.">
        <title>Draft Genome Sequence of an Alphaproteobacterium, Caenispirillum salinarum AK4(T), Isolated from a Solar Saltern.</title>
        <authorList>
            <person name="Khatri I."/>
            <person name="Singh A."/>
            <person name="Korpole S."/>
            <person name="Pinnaka A.K."/>
            <person name="Subramanian S."/>
        </authorList>
    </citation>
    <scope>NUCLEOTIDE SEQUENCE [LARGE SCALE GENOMIC DNA]</scope>
    <source>
        <strain evidence="2 3">AK4</strain>
    </source>
</reference>
<dbReference type="Pfam" id="PF05656">
    <property type="entry name" value="DUF805"/>
    <property type="match status" value="1"/>
</dbReference>
<evidence type="ECO:0000256" key="1">
    <source>
        <dbReference type="SAM" id="Phobius"/>
    </source>
</evidence>
<dbReference type="PATRIC" id="fig|1238182.3.peg.3416"/>
<dbReference type="GO" id="GO:0005886">
    <property type="term" value="C:plasma membrane"/>
    <property type="evidence" value="ECO:0007669"/>
    <property type="project" value="TreeGrafter"/>
</dbReference>
<keyword evidence="1" id="KW-1133">Transmembrane helix</keyword>
<gene>
    <name evidence="2" type="ORF">C882_1202</name>
</gene>
<dbReference type="InterPro" id="IPR008523">
    <property type="entry name" value="DUF805"/>
</dbReference>